<accession>A0A3E5BG61</accession>
<evidence type="ECO:0000313" key="2">
    <source>
        <dbReference type="Proteomes" id="UP000260983"/>
    </source>
</evidence>
<dbReference type="Proteomes" id="UP000260983">
    <property type="component" value="Unassembled WGS sequence"/>
</dbReference>
<sequence>MWNLATMISKPAKDKMNTLMARLNTHPVEPGISFIIEKKPSLSNVEANYKVTLTSPLSCHSIGKVIAVIKSKRE</sequence>
<proteinExistence type="predicted"/>
<gene>
    <name evidence="1" type="ORF">DXB65_09285</name>
</gene>
<reference evidence="1 2" key="1">
    <citation type="submission" date="2018-08" db="EMBL/GenBank/DDBJ databases">
        <title>A genome reference for cultivated species of the human gut microbiota.</title>
        <authorList>
            <person name="Zou Y."/>
            <person name="Xue W."/>
            <person name="Luo G."/>
        </authorList>
    </citation>
    <scope>NUCLEOTIDE SEQUENCE [LARGE SCALE GENOMIC DNA]</scope>
    <source>
        <strain evidence="1 2">OM05-15BH</strain>
    </source>
</reference>
<dbReference type="AlphaFoldDB" id="A0A3E5BG61"/>
<organism evidence="1 2">
    <name type="scientific">Bacteroides oleiciplenus</name>
    <dbReference type="NCBI Taxonomy" id="626931"/>
    <lineage>
        <taxon>Bacteria</taxon>
        <taxon>Pseudomonadati</taxon>
        <taxon>Bacteroidota</taxon>
        <taxon>Bacteroidia</taxon>
        <taxon>Bacteroidales</taxon>
        <taxon>Bacteroidaceae</taxon>
        <taxon>Bacteroides</taxon>
    </lineage>
</organism>
<comment type="caution">
    <text evidence="1">The sequence shown here is derived from an EMBL/GenBank/DDBJ whole genome shotgun (WGS) entry which is preliminary data.</text>
</comment>
<evidence type="ECO:0000313" key="1">
    <source>
        <dbReference type="EMBL" id="RGN36577.1"/>
    </source>
</evidence>
<protein>
    <submittedName>
        <fullName evidence="1">Uncharacterized protein</fullName>
    </submittedName>
</protein>
<dbReference type="EMBL" id="QSUL01000005">
    <property type="protein sequence ID" value="RGN36577.1"/>
    <property type="molecule type" value="Genomic_DNA"/>
</dbReference>
<name>A0A3E5BG61_9BACE</name>